<feature type="region of interest" description="Disordered" evidence="1">
    <location>
        <begin position="1"/>
        <end position="27"/>
    </location>
</feature>
<evidence type="ECO:0000313" key="2">
    <source>
        <dbReference type="EMBL" id="SVA41583.1"/>
    </source>
</evidence>
<accession>A0A381VPX5</accession>
<dbReference type="AlphaFoldDB" id="A0A381VPX5"/>
<dbReference type="EMBL" id="UINC01009266">
    <property type="protein sequence ID" value="SVA41583.1"/>
    <property type="molecule type" value="Genomic_DNA"/>
</dbReference>
<evidence type="ECO:0000256" key="1">
    <source>
        <dbReference type="SAM" id="MobiDB-lite"/>
    </source>
</evidence>
<feature type="non-terminal residue" evidence="2">
    <location>
        <position position="1"/>
    </location>
</feature>
<gene>
    <name evidence="2" type="ORF">METZ01_LOCUS94437</name>
</gene>
<name>A0A381VPX5_9ZZZZ</name>
<organism evidence="2">
    <name type="scientific">marine metagenome</name>
    <dbReference type="NCBI Taxonomy" id="408172"/>
    <lineage>
        <taxon>unclassified sequences</taxon>
        <taxon>metagenomes</taxon>
        <taxon>ecological metagenomes</taxon>
    </lineage>
</organism>
<proteinExistence type="predicted"/>
<reference evidence="2" key="1">
    <citation type="submission" date="2018-05" db="EMBL/GenBank/DDBJ databases">
        <authorList>
            <person name="Lanie J.A."/>
            <person name="Ng W.-L."/>
            <person name="Kazmierczak K.M."/>
            <person name="Andrzejewski T.M."/>
            <person name="Davidsen T.M."/>
            <person name="Wayne K.J."/>
            <person name="Tettelin H."/>
            <person name="Glass J.I."/>
            <person name="Rusch D."/>
            <person name="Podicherti R."/>
            <person name="Tsui H.-C.T."/>
            <person name="Winkler M.E."/>
        </authorList>
    </citation>
    <scope>NUCLEOTIDE SEQUENCE</scope>
</reference>
<protein>
    <submittedName>
        <fullName evidence="2">Uncharacterized protein</fullName>
    </submittedName>
</protein>
<sequence>VLVSEQPATAGDQRRSPIEAEPADALV</sequence>